<evidence type="ECO:0000256" key="1">
    <source>
        <dbReference type="SAM" id="MobiDB-lite"/>
    </source>
</evidence>
<organism evidence="2 3">
    <name type="scientific">Halomicrobium zhouii</name>
    <dbReference type="NCBI Taxonomy" id="767519"/>
    <lineage>
        <taxon>Archaea</taxon>
        <taxon>Methanobacteriati</taxon>
        <taxon>Methanobacteriota</taxon>
        <taxon>Stenosarchaea group</taxon>
        <taxon>Halobacteria</taxon>
        <taxon>Halobacteriales</taxon>
        <taxon>Haloarculaceae</taxon>
        <taxon>Halomicrobium</taxon>
    </lineage>
</organism>
<protein>
    <submittedName>
        <fullName evidence="2">Uncharacterized protein</fullName>
    </submittedName>
</protein>
<evidence type="ECO:0000313" key="2">
    <source>
        <dbReference type="EMBL" id="SFR85806.1"/>
    </source>
</evidence>
<sequence length="240" mass="26155">MNNNNSANSSRRKVLQIAGSSLALGQGVIGTASAQFSTINSVKYFAANDVYSTSSDPTGDWELNSAHIDEVGVPAVREDEGQIVLNRRVPQNEINLFKNHSAVIYSDTFSTLPSQIIKGKDIPRVVLERTRNGRPTKVANPKSKFAPNSAKASARGKDLHLKIPQQKKSVTVNPGEEKEIVTGEGSVTLGISKLTDQKPDHQGIDPKEVGYIKKQKEETFDLTAKIKAKNYGELDVVMPK</sequence>
<accession>A0A1I6K3Q5</accession>
<dbReference type="STRING" id="767519.SAMN05216559_0138"/>
<name>A0A1I6K3Q5_9EURY</name>
<keyword evidence="3" id="KW-1185">Reference proteome</keyword>
<dbReference type="AlphaFoldDB" id="A0A1I6K3Q5"/>
<reference evidence="2 3" key="1">
    <citation type="submission" date="2016-10" db="EMBL/GenBank/DDBJ databases">
        <authorList>
            <person name="de Groot N.N."/>
        </authorList>
    </citation>
    <scope>NUCLEOTIDE SEQUENCE [LARGE SCALE GENOMIC DNA]</scope>
    <source>
        <strain evidence="2 3">CGMCC 1.10457</strain>
    </source>
</reference>
<proteinExistence type="predicted"/>
<dbReference type="Proteomes" id="UP000199062">
    <property type="component" value="Unassembled WGS sequence"/>
</dbReference>
<dbReference type="RefSeq" id="WP_143117602.1">
    <property type="nucleotide sequence ID" value="NZ_FOZK01000001.1"/>
</dbReference>
<dbReference type="EMBL" id="FOZK01000001">
    <property type="protein sequence ID" value="SFR85806.1"/>
    <property type="molecule type" value="Genomic_DNA"/>
</dbReference>
<feature type="region of interest" description="Disordered" evidence="1">
    <location>
        <begin position="134"/>
        <end position="156"/>
    </location>
</feature>
<evidence type="ECO:0000313" key="3">
    <source>
        <dbReference type="Proteomes" id="UP000199062"/>
    </source>
</evidence>
<gene>
    <name evidence="2" type="ORF">SAMN05216559_0138</name>
</gene>